<reference evidence="1" key="1">
    <citation type="submission" date="2009-10" db="EMBL/GenBank/DDBJ databases">
        <title>Complete sequence of Bacillus selenitireducens MLS10.</title>
        <authorList>
            <consortium name="US DOE Joint Genome Institute"/>
            <person name="Lucas S."/>
            <person name="Copeland A."/>
            <person name="Lapidus A."/>
            <person name="Glavina del Rio T."/>
            <person name="Dalin E."/>
            <person name="Tice H."/>
            <person name="Bruce D."/>
            <person name="Goodwin L."/>
            <person name="Pitluck S."/>
            <person name="Sims D."/>
            <person name="Brettin T."/>
            <person name="Detter J.C."/>
            <person name="Han C."/>
            <person name="Larimer F."/>
            <person name="Land M."/>
            <person name="Hauser L."/>
            <person name="Kyrpides N."/>
            <person name="Ovchinnikova G."/>
            <person name="Stolz J."/>
        </authorList>
    </citation>
    <scope>NUCLEOTIDE SEQUENCE [LARGE SCALE GENOMIC DNA]</scope>
    <source>
        <strain evidence="1">MLS10</strain>
    </source>
</reference>
<dbReference type="Pfam" id="PF06545">
    <property type="entry name" value="AllG"/>
    <property type="match status" value="1"/>
</dbReference>
<gene>
    <name evidence="1" type="ordered locus">Bsel_0162</name>
</gene>
<sequence>MTTTLFQTELKPVNIGTDTFKQDLTKQGLAAVQVDWRPPAGGNLALVKALDGLMDRPDIDEANKKVTAILKSAHPVLVDMQKAIDVIPGMHDKLFLHAGPPIEWARMCGPMQGAIIGAILFEGLADNEADARKLAESGELSFAPCHSHQAVGPMAGVLSPSMPVHVVENKEHGNRAYCSINEGLGKVLRYGAFSEEVINRLTWLKESFMPVMQRALQAAKNGIDLKALIAQALHMGDEVHNRNKAATSLFIREMLPYLMQDKDHEAMQEALSFMNQNDHYFLNLSMPACKASLDAAHGVKNATIVTTMARNGVDFGIRVSGLGEDEWFTAPANYVKGLVFPGFKEDDAAPDIGDSTITETMGIGGFTMGGAPAIVQFVGGTVSDAMAYSEQMYQITTDENSNYSIPTLDFRGSPVGIDVRKVIDTNILPIINTGMAHKTAGVGQVGAGLVEPPAACFEQALMTLANEKEAVTHE</sequence>
<dbReference type="Proteomes" id="UP000000271">
    <property type="component" value="Chromosome"/>
</dbReference>
<dbReference type="STRING" id="439292.Bsel_0162"/>
<dbReference type="OrthoDB" id="6193532at2"/>
<name>D6XVT8_BACIE</name>
<proteinExistence type="predicted"/>
<evidence type="ECO:0000313" key="2">
    <source>
        <dbReference type="Proteomes" id="UP000000271"/>
    </source>
</evidence>
<organism evidence="1 2">
    <name type="scientific">Bacillus selenitireducens (strain ATCC 700615 / DSM 15326 / MLS10)</name>
    <dbReference type="NCBI Taxonomy" id="439292"/>
    <lineage>
        <taxon>Bacteria</taxon>
        <taxon>Bacillati</taxon>
        <taxon>Bacillota</taxon>
        <taxon>Bacilli</taxon>
        <taxon>Bacillales</taxon>
        <taxon>Bacillaceae</taxon>
        <taxon>Salisediminibacterium</taxon>
    </lineage>
</organism>
<evidence type="ECO:0000313" key="1">
    <source>
        <dbReference type="EMBL" id="ADH97711.1"/>
    </source>
</evidence>
<dbReference type="InterPro" id="IPR009499">
    <property type="entry name" value="AllG-like"/>
</dbReference>
<evidence type="ECO:0008006" key="3">
    <source>
        <dbReference type="Google" id="ProtNLM"/>
    </source>
</evidence>
<dbReference type="Gene3D" id="3.90.1700.10">
    <property type="entry name" value="v583 domain like"/>
    <property type="match status" value="1"/>
</dbReference>
<accession>D6XVT8</accession>
<dbReference type="Gene3D" id="1.10.10.660">
    <property type="entry name" value="conserved protein of unknown function from Enterococcus faecalis V583"/>
    <property type="match status" value="1"/>
</dbReference>
<protein>
    <recommendedName>
        <fullName evidence="3">DUF1116 domain-containing protein</fullName>
    </recommendedName>
</protein>
<dbReference type="eggNOG" id="COG1304">
    <property type="taxonomic scope" value="Bacteria"/>
</dbReference>
<dbReference type="AlphaFoldDB" id="D6XVT8"/>
<dbReference type="EMBL" id="CP001791">
    <property type="protein sequence ID" value="ADH97711.1"/>
    <property type="molecule type" value="Genomic_DNA"/>
</dbReference>
<dbReference type="Gene3D" id="3.90.1710.10">
    <property type="entry name" value="Enterococcus faecalis V583 domain"/>
    <property type="match status" value="1"/>
</dbReference>
<dbReference type="InterPro" id="IPR024033">
    <property type="entry name" value="OXTCase_su_AllG_h-dom"/>
</dbReference>
<keyword evidence="2" id="KW-1185">Reference proteome</keyword>
<dbReference type="Gene3D" id="3.40.50.720">
    <property type="entry name" value="NAD(P)-binding Rossmann-like Domain"/>
    <property type="match status" value="1"/>
</dbReference>
<dbReference type="RefSeq" id="WP_013171140.1">
    <property type="nucleotide sequence ID" value="NC_014219.1"/>
</dbReference>
<dbReference type="HOGENOM" id="CLU_036192_0_0_9"/>
<dbReference type="KEGG" id="bse:Bsel_0162"/>